<dbReference type="AlphaFoldDB" id="A0A1J8Q6H5"/>
<accession>A0A1J8Q6H5</accession>
<proteinExistence type="predicted"/>
<dbReference type="Proteomes" id="UP000183567">
    <property type="component" value="Unassembled WGS sequence"/>
</dbReference>
<dbReference type="EMBL" id="LVVM01002480">
    <property type="protein sequence ID" value="OJA16621.1"/>
    <property type="molecule type" value="Genomic_DNA"/>
</dbReference>
<protein>
    <recommendedName>
        <fullName evidence="3">F-box domain-containing protein</fullName>
    </recommendedName>
</protein>
<sequence>MRDYFSLDQLDRRSLAALCRVCHSFKDVALDMLWAELEDLHPLFPVFHEIYGLALEIHSYTLRRPVTIVEWSIFEQYASRVRVLGDGSSIFGDLEAEFVHTIMGLTSKLLLPNLRELCCGDCDPDLHACVRYFLSPVLISFQVSASARPD</sequence>
<reference evidence="1 2" key="1">
    <citation type="submission" date="2016-03" db="EMBL/GenBank/DDBJ databases">
        <title>Comparative genomics of the ectomycorrhizal sister species Rhizopogon vinicolor and Rhizopogon vesiculosus (Basidiomycota: Boletales) reveals a divergence of the mating type B locus.</title>
        <authorList>
            <person name="Mujic A.B."/>
            <person name="Kuo A."/>
            <person name="Tritt A."/>
            <person name="Lipzen A."/>
            <person name="Chen C."/>
            <person name="Johnson J."/>
            <person name="Sharma A."/>
            <person name="Barry K."/>
            <person name="Grigoriev I.V."/>
            <person name="Spatafora J.W."/>
        </authorList>
    </citation>
    <scope>NUCLEOTIDE SEQUENCE [LARGE SCALE GENOMIC DNA]</scope>
    <source>
        <strain evidence="1 2">AM-OR11-056</strain>
    </source>
</reference>
<name>A0A1J8Q6H5_9AGAM</name>
<gene>
    <name evidence="1" type="ORF">AZE42_05998</name>
</gene>
<evidence type="ECO:0008006" key="3">
    <source>
        <dbReference type="Google" id="ProtNLM"/>
    </source>
</evidence>
<organism evidence="1 2">
    <name type="scientific">Rhizopogon vesiculosus</name>
    <dbReference type="NCBI Taxonomy" id="180088"/>
    <lineage>
        <taxon>Eukaryota</taxon>
        <taxon>Fungi</taxon>
        <taxon>Dikarya</taxon>
        <taxon>Basidiomycota</taxon>
        <taxon>Agaricomycotina</taxon>
        <taxon>Agaricomycetes</taxon>
        <taxon>Agaricomycetidae</taxon>
        <taxon>Boletales</taxon>
        <taxon>Suillineae</taxon>
        <taxon>Rhizopogonaceae</taxon>
        <taxon>Rhizopogon</taxon>
    </lineage>
</organism>
<comment type="caution">
    <text evidence="1">The sequence shown here is derived from an EMBL/GenBank/DDBJ whole genome shotgun (WGS) entry which is preliminary data.</text>
</comment>
<dbReference type="OrthoDB" id="2794631at2759"/>
<evidence type="ECO:0000313" key="1">
    <source>
        <dbReference type="EMBL" id="OJA16621.1"/>
    </source>
</evidence>
<evidence type="ECO:0000313" key="2">
    <source>
        <dbReference type="Proteomes" id="UP000183567"/>
    </source>
</evidence>
<keyword evidence="2" id="KW-1185">Reference proteome</keyword>